<organism evidence="7 8">
    <name type="scientific">Cuscuta epithymum</name>
    <dbReference type="NCBI Taxonomy" id="186058"/>
    <lineage>
        <taxon>Eukaryota</taxon>
        <taxon>Viridiplantae</taxon>
        <taxon>Streptophyta</taxon>
        <taxon>Embryophyta</taxon>
        <taxon>Tracheophyta</taxon>
        <taxon>Spermatophyta</taxon>
        <taxon>Magnoliopsida</taxon>
        <taxon>eudicotyledons</taxon>
        <taxon>Gunneridae</taxon>
        <taxon>Pentapetalae</taxon>
        <taxon>asterids</taxon>
        <taxon>lamiids</taxon>
        <taxon>Solanales</taxon>
        <taxon>Convolvulaceae</taxon>
        <taxon>Cuscuteae</taxon>
        <taxon>Cuscuta</taxon>
        <taxon>Cuscuta subgen. Cuscuta</taxon>
    </lineage>
</organism>
<comment type="caution">
    <text evidence="7">The sequence shown here is derived from an EMBL/GenBank/DDBJ whole genome shotgun (WGS) entry which is preliminary data.</text>
</comment>
<dbReference type="Proteomes" id="UP001152523">
    <property type="component" value="Unassembled WGS sequence"/>
</dbReference>
<dbReference type="FunFam" id="1.25.40.10:FF:000385">
    <property type="entry name" value="Pentatricopeptide repeat-containing protein mitochondrial"/>
    <property type="match status" value="1"/>
</dbReference>
<comment type="subcellular location">
    <subcellularLocation>
        <location evidence="1">Mitochondrion</location>
    </subcellularLocation>
</comment>
<dbReference type="AlphaFoldDB" id="A0AAV0DEV1"/>
<evidence type="ECO:0000256" key="3">
    <source>
        <dbReference type="ARBA" id="ARBA00022737"/>
    </source>
</evidence>
<dbReference type="EMBL" id="CAMAPF010000091">
    <property type="protein sequence ID" value="CAH9097193.1"/>
    <property type="molecule type" value="Genomic_DNA"/>
</dbReference>
<accession>A0AAV0DEV1</accession>
<dbReference type="Gene3D" id="1.25.40.10">
    <property type="entry name" value="Tetratricopeptide repeat domain"/>
    <property type="match status" value="2"/>
</dbReference>
<dbReference type="SUPFAM" id="SSF48452">
    <property type="entry name" value="TPR-like"/>
    <property type="match status" value="1"/>
</dbReference>
<keyword evidence="5" id="KW-0496">Mitochondrion</keyword>
<protein>
    <recommendedName>
        <fullName evidence="9">Pentatricopeptide repeat-containing protein</fullName>
    </recommendedName>
</protein>
<name>A0AAV0DEV1_9ASTE</name>
<dbReference type="GO" id="GO:0005739">
    <property type="term" value="C:mitochondrion"/>
    <property type="evidence" value="ECO:0007669"/>
    <property type="project" value="UniProtKB-SubCell"/>
</dbReference>
<dbReference type="PANTHER" id="PTHR45717">
    <property type="entry name" value="OS12G0527900 PROTEIN"/>
    <property type="match status" value="1"/>
</dbReference>
<evidence type="ECO:0000256" key="6">
    <source>
        <dbReference type="PROSITE-ProRule" id="PRU00708"/>
    </source>
</evidence>
<dbReference type="PANTHER" id="PTHR45717:SF3">
    <property type="entry name" value="OS04G0544400 PROTEIN"/>
    <property type="match status" value="1"/>
</dbReference>
<dbReference type="NCBIfam" id="TIGR00756">
    <property type="entry name" value="PPR"/>
    <property type="match status" value="4"/>
</dbReference>
<keyword evidence="3" id="KW-0677">Repeat</keyword>
<keyword evidence="4" id="KW-0809">Transit peptide</keyword>
<evidence type="ECO:0000256" key="2">
    <source>
        <dbReference type="ARBA" id="ARBA00007626"/>
    </source>
</evidence>
<feature type="repeat" description="PPR" evidence="6">
    <location>
        <begin position="183"/>
        <end position="217"/>
    </location>
</feature>
<evidence type="ECO:0000313" key="7">
    <source>
        <dbReference type="EMBL" id="CAH9097193.1"/>
    </source>
</evidence>
<evidence type="ECO:0000256" key="5">
    <source>
        <dbReference type="ARBA" id="ARBA00023128"/>
    </source>
</evidence>
<evidence type="ECO:0008006" key="9">
    <source>
        <dbReference type="Google" id="ProtNLM"/>
    </source>
</evidence>
<evidence type="ECO:0000313" key="8">
    <source>
        <dbReference type="Proteomes" id="UP001152523"/>
    </source>
</evidence>
<sequence length="519" mass="58996">MLLNHPPTTTTATATTALLFRSHHQHSCLSPHLSHSLTFSAGVSSSSLSKPLTTSSFKCFISSKASRYGTLDYEKRRLVPWIFIFKRLSSIPDTEIGADSVLDQLEKEGKKVSKFCLYRVVQELRKVKRYRVALEVYEWMKNRPERFWMSISDLAVKLDLISKVHGVSAAEEYFRSLGNHLKDGRVCGSLLNAYARSKMKENAESLFATMKEEGFVTHALTCNVMMTLYLDIKEYDKVETIVSQMREKNISLDSYSYNIWLSSLGSQNSLEKMEQVFELMKIDTSIDLGWSTFSTMATMYIKMGHFDKAGECLKHMELMIEGHGRVPFQFLISLYGNLGKPADVHRVWKAYKSKFINIYNMGYRGVITALVKCGDVEGAEDIYDEWLSAKSPPFDPRIANVLLACYVRNRETEKADVFFNQMVAMGGKPNSRMWEILAEYYMMSGGRVSEALACLKDAVLANESRRWKPRRAIVSSIIGHCEKEGDVASKETLLEVLKQTGGLGDEMKDDYIDEEKDFA</sequence>
<proteinExistence type="inferred from homology"/>
<dbReference type="GO" id="GO:0003729">
    <property type="term" value="F:mRNA binding"/>
    <property type="evidence" value="ECO:0007669"/>
    <property type="project" value="UniProtKB-ARBA"/>
</dbReference>
<comment type="similarity">
    <text evidence="2">Belongs to the PPR family. P subfamily.</text>
</comment>
<gene>
    <name evidence="7" type="ORF">CEPIT_LOCUS13981</name>
</gene>
<reference evidence="7" key="1">
    <citation type="submission" date="2022-07" db="EMBL/GenBank/DDBJ databases">
        <authorList>
            <person name="Macas J."/>
            <person name="Novak P."/>
            <person name="Neumann P."/>
        </authorList>
    </citation>
    <scope>NUCLEOTIDE SEQUENCE</scope>
</reference>
<feature type="repeat" description="PPR" evidence="6">
    <location>
        <begin position="395"/>
        <end position="429"/>
    </location>
</feature>
<dbReference type="InterPro" id="IPR002885">
    <property type="entry name" value="PPR_rpt"/>
</dbReference>
<keyword evidence="8" id="KW-1185">Reference proteome</keyword>
<dbReference type="InterPro" id="IPR011990">
    <property type="entry name" value="TPR-like_helical_dom_sf"/>
</dbReference>
<evidence type="ECO:0000256" key="1">
    <source>
        <dbReference type="ARBA" id="ARBA00004173"/>
    </source>
</evidence>
<dbReference type="Pfam" id="PF01535">
    <property type="entry name" value="PPR"/>
    <property type="match status" value="6"/>
</dbReference>
<evidence type="ECO:0000256" key="4">
    <source>
        <dbReference type="ARBA" id="ARBA00022946"/>
    </source>
</evidence>
<dbReference type="PROSITE" id="PS51375">
    <property type="entry name" value="PPR"/>
    <property type="match status" value="2"/>
</dbReference>